<dbReference type="PANTHER" id="PTHR16290:SF0">
    <property type="entry name" value="DECAPPING PROTEIN 1, ISOFORM A"/>
    <property type="match status" value="1"/>
</dbReference>
<comment type="subcellular location">
    <subcellularLocation>
        <location evidence="1">Cytoplasm</location>
    </subcellularLocation>
</comment>
<feature type="compositionally biased region" description="Low complexity" evidence="5">
    <location>
        <begin position="227"/>
        <end position="237"/>
    </location>
</feature>
<keyword evidence="7" id="KW-1185">Reference proteome</keyword>
<dbReference type="PANTHER" id="PTHR16290">
    <property type="entry name" value="TRANSCRIPTION FACTOR SMIF DECAPPING ENZYME DCP1"/>
    <property type="match status" value="1"/>
</dbReference>
<feature type="compositionally biased region" description="Basic and acidic residues" evidence="5">
    <location>
        <begin position="610"/>
        <end position="621"/>
    </location>
</feature>
<dbReference type="GO" id="GO:0003729">
    <property type="term" value="F:mRNA binding"/>
    <property type="evidence" value="ECO:0007669"/>
    <property type="project" value="TreeGrafter"/>
</dbReference>
<feature type="region of interest" description="Disordered" evidence="5">
    <location>
        <begin position="320"/>
        <end position="371"/>
    </location>
</feature>
<dbReference type="SUPFAM" id="SSF50729">
    <property type="entry name" value="PH domain-like"/>
    <property type="match status" value="1"/>
</dbReference>
<evidence type="ECO:0000256" key="4">
    <source>
        <dbReference type="ARBA" id="ARBA00022664"/>
    </source>
</evidence>
<proteinExistence type="inferred from homology"/>
<feature type="region of interest" description="Disordered" evidence="5">
    <location>
        <begin position="639"/>
        <end position="667"/>
    </location>
</feature>
<evidence type="ECO:0000256" key="5">
    <source>
        <dbReference type="SAM" id="MobiDB-lite"/>
    </source>
</evidence>
<reference evidence="6 7" key="1">
    <citation type="journal article" date="2019" name="New Phytol.">
        <title>Comparative genomics reveals unique wood-decay strategies and fruiting body development in the Schizophyllaceae.</title>
        <authorList>
            <person name="Almasi E."/>
            <person name="Sahu N."/>
            <person name="Krizsan K."/>
            <person name="Balint B."/>
            <person name="Kovacs G.M."/>
            <person name="Kiss B."/>
            <person name="Cseklye J."/>
            <person name="Drula E."/>
            <person name="Henrissat B."/>
            <person name="Nagy I."/>
            <person name="Chovatia M."/>
            <person name="Adam C."/>
            <person name="LaButti K."/>
            <person name="Lipzen A."/>
            <person name="Riley R."/>
            <person name="Grigoriev I.V."/>
            <person name="Nagy L.G."/>
        </authorList>
    </citation>
    <scope>NUCLEOTIDE SEQUENCE [LARGE SCALE GENOMIC DNA]</scope>
    <source>
        <strain evidence="6 7">NL-1724</strain>
    </source>
</reference>
<evidence type="ECO:0000313" key="6">
    <source>
        <dbReference type="EMBL" id="TRM60382.1"/>
    </source>
</evidence>
<feature type="region of interest" description="Disordered" evidence="5">
    <location>
        <begin position="392"/>
        <end position="438"/>
    </location>
</feature>
<dbReference type="GO" id="GO:0000932">
    <property type="term" value="C:P-body"/>
    <property type="evidence" value="ECO:0007669"/>
    <property type="project" value="TreeGrafter"/>
</dbReference>
<dbReference type="STRING" id="97359.A0A550C6H4"/>
<organism evidence="6 7">
    <name type="scientific">Schizophyllum amplum</name>
    <dbReference type="NCBI Taxonomy" id="97359"/>
    <lineage>
        <taxon>Eukaryota</taxon>
        <taxon>Fungi</taxon>
        <taxon>Dikarya</taxon>
        <taxon>Basidiomycota</taxon>
        <taxon>Agaricomycotina</taxon>
        <taxon>Agaricomycetes</taxon>
        <taxon>Agaricomycetidae</taxon>
        <taxon>Agaricales</taxon>
        <taxon>Schizophyllaceae</taxon>
        <taxon>Schizophyllum</taxon>
    </lineage>
</organism>
<dbReference type="Gene3D" id="2.30.29.30">
    <property type="entry name" value="Pleckstrin-homology domain (PH domain)/Phosphotyrosine-binding domain (PTB)"/>
    <property type="match status" value="1"/>
</dbReference>
<dbReference type="EMBL" id="VDMD01000022">
    <property type="protein sequence ID" value="TRM60382.1"/>
    <property type="molecule type" value="Genomic_DNA"/>
</dbReference>
<evidence type="ECO:0000256" key="1">
    <source>
        <dbReference type="ARBA" id="ARBA00004496"/>
    </source>
</evidence>
<sequence length="711" mass="77785">MGPPRRAHANNNTNNNVSYTVSSSVTTTTTTSQSTFNAVARYNSNLKVLKRQDPHILSIFDQFTHVCLYHYVDKRWEKRGYEGSMFLFERDVYPPYGFCILNKAGLHDHMQYLQPEDNFDAYGNYVVIQSYPTFTEQRLSELRASRPAAELENLFSPVYDVPAHITTNAQKGPRNVISLWIFGTEQRESMDDVMSRLYKHVKENSRYPDEFRYGPDNPPPLHVRPVADSGSDASDSSPYLHKAEPQQQQTALAPKRPEPSRTPSAIDGLFSKIKQPGPSPLDAQSAPAATPRPATGPSGTRAAKPQMLTIGDIVAKVTAGKGTQSQPASNGGEASPMSGKSLMDTFFPNANGGSSSAPPTGIPDVNSTHENLLPGESAAARVLTNDVISSLLRGGRPASANGQRDRRSDSRSSHSRSSHSNEGDDEESDDVNDVQLSFDDGYSESSTVLDEVEDGEEVIFATDVRVNGHSMNGEYEQGMDHHADGSHTRNGRRIQGDMTPRPPLMPTPPEMVSTISTESSMTVSSTTTIRGHPLVPFQDDSELWPYNTPAHDGEPADDDDQIIELDFADTAALSDPDALYARQRGYHEGHSDSASANGGGGKRSRRERARARDRAERDHIERTWEMPEVLVSASAPVTPAKATNGDVKATNGKGKARADAQEGNDGNKLDVTLLKEGIIAQAQGRVPRRMMEKKEFTSEVLSLFYVSVLAL</sequence>
<accession>A0A550C6H4</accession>
<feature type="compositionally biased region" description="Low complexity" evidence="5">
    <location>
        <begin position="285"/>
        <end position="301"/>
    </location>
</feature>
<evidence type="ECO:0000256" key="2">
    <source>
        <dbReference type="ARBA" id="ARBA00008778"/>
    </source>
</evidence>
<keyword evidence="3" id="KW-0963">Cytoplasm</keyword>
<keyword evidence="4" id="KW-0507">mRNA processing</keyword>
<dbReference type="InterPro" id="IPR010334">
    <property type="entry name" value="Dcp1"/>
</dbReference>
<comment type="caution">
    <text evidence="6">The sequence shown here is derived from an EMBL/GenBank/DDBJ whole genome shotgun (WGS) entry which is preliminary data.</text>
</comment>
<evidence type="ECO:0000313" key="7">
    <source>
        <dbReference type="Proteomes" id="UP000320762"/>
    </source>
</evidence>
<dbReference type="GO" id="GO:0031087">
    <property type="term" value="P:deadenylation-independent decapping of nuclear-transcribed mRNA"/>
    <property type="evidence" value="ECO:0007669"/>
    <property type="project" value="TreeGrafter"/>
</dbReference>
<feature type="region of interest" description="Disordered" evidence="5">
    <location>
        <begin position="1"/>
        <end position="21"/>
    </location>
</feature>
<dbReference type="AlphaFoldDB" id="A0A550C6H4"/>
<feature type="region of interest" description="Disordered" evidence="5">
    <location>
        <begin position="207"/>
        <end position="306"/>
    </location>
</feature>
<gene>
    <name evidence="6" type="ORF">BD626DRAFT_505183</name>
</gene>
<dbReference type="Pfam" id="PF06058">
    <property type="entry name" value="DCP1"/>
    <property type="match status" value="1"/>
</dbReference>
<name>A0A550C6H4_9AGAR</name>
<feature type="compositionally biased region" description="Acidic residues" evidence="5">
    <location>
        <begin position="423"/>
        <end position="432"/>
    </location>
</feature>
<dbReference type="GO" id="GO:0000290">
    <property type="term" value="P:deadenylation-dependent decapping of nuclear-transcribed mRNA"/>
    <property type="evidence" value="ECO:0007669"/>
    <property type="project" value="InterPro"/>
</dbReference>
<dbReference type="GO" id="GO:0006397">
    <property type="term" value="P:mRNA processing"/>
    <property type="evidence" value="ECO:0007669"/>
    <property type="project" value="UniProtKB-KW"/>
</dbReference>
<dbReference type="Proteomes" id="UP000320762">
    <property type="component" value="Unassembled WGS sequence"/>
</dbReference>
<feature type="compositionally biased region" description="Low complexity" evidence="5">
    <location>
        <begin position="10"/>
        <end position="21"/>
    </location>
</feature>
<feature type="compositionally biased region" description="Basic and acidic residues" evidence="5">
    <location>
        <begin position="656"/>
        <end position="667"/>
    </location>
</feature>
<dbReference type="InterPro" id="IPR011993">
    <property type="entry name" value="PH-like_dom_sf"/>
</dbReference>
<protein>
    <submittedName>
        <fullName evidence="6">Uncharacterized protein</fullName>
    </submittedName>
</protein>
<dbReference type="GO" id="GO:0008047">
    <property type="term" value="F:enzyme activator activity"/>
    <property type="evidence" value="ECO:0007669"/>
    <property type="project" value="InterPro"/>
</dbReference>
<dbReference type="OrthoDB" id="440673at2759"/>
<evidence type="ECO:0000256" key="3">
    <source>
        <dbReference type="ARBA" id="ARBA00022490"/>
    </source>
</evidence>
<feature type="compositionally biased region" description="Basic and acidic residues" evidence="5">
    <location>
        <begin position="403"/>
        <end position="412"/>
    </location>
</feature>
<feature type="region of interest" description="Disordered" evidence="5">
    <location>
        <begin position="586"/>
        <end position="621"/>
    </location>
</feature>
<comment type="similarity">
    <text evidence="2">Belongs to the DCP1 family.</text>
</comment>